<reference evidence="4 5" key="1">
    <citation type="submission" date="2018-06" db="EMBL/GenBank/DDBJ databases">
        <authorList>
            <consortium name="Pathogen Informatics"/>
            <person name="Doyle S."/>
        </authorList>
    </citation>
    <scope>NUCLEOTIDE SEQUENCE [LARGE SCALE GENOMIC DNA]</scope>
    <source>
        <strain evidence="3 4">NCTC8849</strain>
        <strain evidence="2 5">NCTC9637</strain>
    </source>
</reference>
<dbReference type="RefSeq" id="WP_004149523.1">
    <property type="nucleotide sequence ID" value="NZ_CP040993.1"/>
</dbReference>
<name>A0A377VYU2_KLEPN</name>
<dbReference type="Proteomes" id="UP000254799">
    <property type="component" value="Unassembled WGS sequence"/>
</dbReference>
<accession>A0A377VYU2</accession>
<evidence type="ECO:0000313" key="2">
    <source>
        <dbReference type="EMBL" id="STT46847.1"/>
    </source>
</evidence>
<evidence type="ECO:0000313" key="3">
    <source>
        <dbReference type="EMBL" id="STT56263.1"/>
    </source>
</evidence>
<dbReference type="EMBL" id="UGLB01000003">
    <property type="protein sequence ID" value="STT46847.1"/>
    <property type="molecule type" value="Genomic_DNA"/>
</dbReference>
<proteinExistence type="predicted"/>
<keyword evidence="1" id="KW-0175">Coiled coil</keyword>
<evidence type="ECO:0000313" key="4">
    <source>
        <dbReference type="Proteomes" id="UP000254799"/>
    </source>
</evidence>
<evidence type="ECO:0000313" key="5">
    <source>
        <dbReference type="Proteomes" id="UP000255099"/>
    </source>
</evidence>
<feature type="coiled-coil region" evidence="1">
    <location>
        <begin position="266"/>
        <end position="328"/>
    </location>
</feature>
<dbReference type="Proteomes" id="UP000255099">
    <property type="component" value="Unassembled WGS sequence"/>
</dbReference>
<dbReference type="EMBL" id="UGLC01000002">
    <property type="protein sequence ID" value="STT56263.1"/>
    <property type="molecule type" value="Genomic_DNA"/>
</dbReference>
<gene>
    <name evidence="3" type="ORF">NCTC8849_04910</name>
    <name evidence="2" type="ORF">NCTC9637_01735</name>
</gene>
<protein>
    <submittedName>
        <fullName evidence="2">Uncharacterized protein</fullName>
    </submittedName>
</protein>
<sequence length="344" mass="41092">MARKKIWAYAIDNKEEYIKNKETNKERLFFIWEVIKMRKENPKELSLLTFMSTQSNKDKRAELTPVKKTKTAFFRYKSDSTTFAESHDSDSEYISHETAILVLSEMKKINFQDKDKNYEIEFDNIKKDDLQIKFEDGSIYYPDLVGFFSKPIELARKWGGKVAIEVKVTHKCSYEKIKDFQDHNIPIIEVSLSDKMRLNSELNNTDIDEDEMERYYNFLKSKFNNIVYMKILSDPIMLNEHKFIINKKNETIIKAIKEIESFKGQLAKETEKKELFESTIKEMKQEIFKLKESIDNTKHLNNSLLTQLDNEKNRANSFNEKINELKLKDYESMNFLERFKRLFR</sequence>
<evidence type="ECO:0000256" key="1">
    <source>
        <dbReference type="SAM" id="Coils"/>
    </source>
</evidence>
<organism evidence="2 5">
    <name type="scientific">Klebsiella pneumoniae</name>
    <dbReference type="NCBI Taxonomy" id="573"/>
    <lineage>
        <taxon>Bacteria</taxon>
        <taxon>Pseudomonadati</taxon>
        <taxon>Pseudomonadota</taxon>
        <taxon>Gammaproteobacteria</taxon>
        <taxon>Enterobacterales</taxon>
        <taxon>Enterobacteriaceae</taxon>
        <taxon>Klebsiella/Raoultella group</taxon>
        <taxon>Klebsiella</taxon>
        <taxon>Klebsiella pneumoniae complex</taxon>
    </lineage>
</organism>
<dbReference type="AlphaFoldDB" id="A0A377VYU2"/>